<dbReference type="Proteomes" id="UP001243330">
    <property type="component" value="Unassembled WGS sequence"/>
</dbReference>
<gene>
    <name evidence="2" type="ORF">CCHR01_08288</name>
</gene>
<feature type="region of interest" description="Disordered" evidence="1">
    <location>
        <begin position="1"/>
        <end position="38"/>
    </location>
</feature>
<evidence type="ECO:0000256" key="1">
    <source>
        <dbReference type="SAM" id="MobiDB-lite"/>
    </source>
</evidence>
<organism evidence="2 3">
    <name type="scientific">Colletotrichum chrysophilum</name>
    <dbReference type="NCBI Taxonomy" id="1836956"/>
    <lineage>
        <taxon>Eukaryota</taxon>
        <taxon>Fungi</taxon>
        <taxon>Dikarya</taxon>
        <taxon>Ascomycota</taxon>
        <taxon>Pezizomycotina</taxon>
        <taxon>Sordariomycetes</taxon>
        <taxon>Hypocreomycetidae</taxon>
        <taxon>Glomerellales</taxon>
        <taxon>Glomerellaceae</taxon>
        <taxon>Colletotrichum</taxon>
        <taxon>Colletotrichum gloeosporioides species complex</taxon>
    </lineage>
</organism>
<dbReference type="AlphaFoldDB" id="A0AAD9ALN8"/>
<reference evidence="2" key="1">
    <citation type="submission" date="2023-01" db="EMBL/GenBank/DDBJ databases">
        <title>Colletotrichum chrysophilum M932 genome sequence.</title>
        <authorList>
            <person name="Baroncelli R."/>
        </authorList>
    </citation>
    <scope>NUCLEOTIDE SEQUENCE</scope>
    <source>
        <strain evidence="2">M932</strain>
    </source>
</reference>
<name>A0AAD9ALN8_9PEZI</name>
<comment type="caution">
    <text evidence="2">The sequence shown here is derived from an EMBL/GenBank/DDBJ whole genome shotgun (WGS) entry which is preliminary data.</text>
</comment>
<feature type="compositionally biased region" description="Pro residues" evidence="1">
    <location>
        <begin position="22"/>
        <end position="34"/>
    </location>
</feature>
<protein>
    <submittedName>
        <fullName evidence="2">Uncharacterized protein</fullName>
    </submittedName>
</protein>
<accession>A0AAD9ALN8</accession>
<evidence type="ECO:0000313" key="2">
    <source>
        <dbReference type="EMBL" id="KAK1849097.1"/>
    </source>
</evidence>
<sequence>MAPRHSHHRKHAIKKAQEDTPSKPPPPPANPKPAAPAATPYVAPVAGPWSAWTLDSEDRGFYFRNRVTATGVSYLHAVFMAPANRGLSGQMQWEYATSTPLQTYAYPQLTAEPPSFYYRPVVNPPMQPAYDYTPRYPVNVAANDVQSSDASMSDATSDSEDFDVAAAKLAGFSIPAIIDVDSKKIEMRLPNLRSGDTTFVWDRKHGHSSKTKIYSDTDSRVEEWLRNEFSV</sequence>
<proteinExistence type="predicted"/>
<evidence type="ECO:0000313" key="3">
    <source>
        <dbReference type="Proteomes" id="UP001243330"/>
    </source>
</evidence>
<dbReference type="EMBL" id="JAQOWY010000153">
    <property type="protein sequence ID" value="KAK1849097.1"/>
    <property type="molecule type" value="Genomic_DNA"/>
</dbReference>
<keyword evidence="3" id="KW-1185">Reference proteome</keyword>
<feature type="compositionally biased region" description="Basic residues" evidence="1">
    <location>
        <begin position="1"/>
        <end position="14"/>
    </location>
</feature>